<feature type="non-terminal residue" evidence="15">
    <location>
        <position position="1"/>
    </location>
</feature>
<feature type="transmembrane region" description="Helical" evidence="13">
    <location>
        <begin position="230"/>
        <end position="250"/>
    </location>
</feature>
<comment type="caution">
    <text evidence="15">The sequence shown here is derived from an EMBL/GenBank/DDBJ whole genome shotgun (WGS) entry which is preliminary data.</text>
</comment>
<dbReference type="EMBL" id="JTDY01006147">
    <property type="protein sequence ID" value="KOB66242.1"/>
    <property type="molecule type" value="Genomic_DNA"/>
</dbReference>
<comment type="cofactor">
    <cofactor evidence="12">
        <name>Fe(2+)</name>
        <dbReference type="ChEBI" id="CHEBI:29033"/>
    </cofactor>
</comment>
<keyword evidence="5" id="KW-0276">Fatty acid metabolism</keyword>
<keyword evidence="16" id="KW-1185">Reference proteome</keyword>
<dbReference type="AlphaFoldDB" id="A0A0L7KSL0"/>
<dbReference type="STRING" id="104452.A0A0L7KSL0"/>
<name>A0A0L7KSL0_OPEBR</name>
<comment type="similarity">
    <text evidence="2 12">Belongs to the fatty acid desaturase type 1 family.</text>
</comment>
<evidence type="ECO:0000256" key="3">
    <source>
        <dbReference type="ARBA" id="ARBA00022516"/>
    </source>
</evidence>
<evidence type="ECO:0000259" key="14">
    <source>
        <dbReference type="Pfam" id="PF00487"/>
    </source>
</evidence>
<evidence type="ECO:0000256" key="13">
    <source>
        <dbReference type="SAM" id="Phobius"/>
    </source>
</evidence>
<evidence type="ECO:0000256" key="9">
    <source>
        <dbReference type="ARBA" id="ARBA00023098"/>
    </source>
</evidence>
<feature type="transmembrane region" description="Helical" evidence="13">
    <location>
        <begin position="256"/>
        <end position="278"/>
    </location>
</feature>
<proteinExistence type="inferred from homology"/>
<comment type="domain">
    <text evidence="12">The histidine box domains are involved in binding the catalytic metal ions.</text>
</comment>
<comment type="subcellular location">
    <subcellularLocation>
        <location evidence="1">Membrane</location>
        <topology evidence="1">Multi-pass membrane protein</topology>
    </subcellularLocation>
</comment>
<keyword evidence="6 13" id="KW-1133">Transmembrane helix</keyword>
<dbReference type="PANTHER" id="PTHR11351:SF92">
    <property type="entry name" value="ACYL-COA DESATURASE 2-LIKE PROTEIN"/>
    <property type="match status" value="1"/>
</dbReference>
<keyword evidence="7 12" id="KW-0560">Oxidoreductase</keyword>
<keyword evidence="3 12" id="KW-0444">Lipid biosynthesis</keyword>
<sequence length="574" mass="66456">YYYQLYILIAIVLPVWVPVHFFGETLWHSLLVCYFFRYVFQLNGTWLVNSAAHIWGSRPYDQNIQPVESWFVSLISLGEGWHNYHHAFPWDYKAAELTMHFNFSATLIRFFETIGLAYDLKTASPEMVEKRIMRTGDGTHYMLGSDEARSSFTAIGPLHPLNPFYTTKFKEPEATLSAEGLPLFHEKDVFSLDKFSKIMEVKDKFSEMFLNKESLGTDLNYKHEIIWKHVLGFLIMHILAVYGSVLFFTGTYSTSTVLWTMAITYTVNMGVTVGAHRYYTHKTFKAKLPLQYIFIICQALAGQNSLFAWVRDHRLHHRFSDTDGDPHNSKRGFFFCHMGWLMTKKHPYVSELGRKIDISDLIADPLVMWQKKYFYHLSFLLSFLIPVAVPVYFFGETWTNAVLFCYFARHLLTLHLTWLVNSAAHLYGTRPYDKNLQPVDSWFVSLVTSGEGWHNYHHTFPWDYKAAEQTMPLNFSATLIRFLEKIGLAYDLKSADPDMMKKRIIRTGDGTHYILGTDEHRSAVTAVGPLHPLNPTYTTTFKAPDAVLKAEGLPLYHEKDLLNIENTERLSNLG</sequence>
<feature type="transmembrane region" description="Helical" evidence="13">
    <location>
        <begin position="373"/>
        <end position="394"/>
    </location>
</feature>
<feature type="non-terminal residue" evidence="15">
    <location>
        <position position="574"/>
    </location>
</feature>
<dbReference type="GO" id="GO:0004768">
    <property type="term" value="F:stearoyl-CoA 9-desaturase activity"/>
    <property type="evidence" value="ECO:0007669"/>
    <property type="project" value="TreeGrafter"/>
</dbReference>
<evidence type="ECO:0000256" key="7">
    <source>
        <dbReference type="ARBA" id="ARBA00023002"/>
    </source>
</evidence>
<protein>
    <submittedName>
        <fullName evidence="15">Acyl-CoA desaturase BmorQPVE3</fullName>
    </submittedName>
</protein>
<feature type="transmembrane region" description="Helical" evidence="13">
    <location>
        <begin position="6"/>
        <end position="27"/>
    </location>
</feature>
<feature type="transmembrane region" description="Helical" evidence="13">
    <location>
        <begin position="290"/>
        <end position="310"/>
    </location>
</feature>
<keyword evidence="10 13" id="KW-0472">Membrane</keyword>
<feature type="domain" description="Fatty acid desaturase" evidence="14">
    <location>
        <begin position="258"/>
        <end position="461"/>
    </location>
</feature>
<dbReference type="GO" id="GO:0005789">
    <property type="term" value="C:endoplasmic reticulum membrane"/>
    <property type="evidence" value="ECO:0007669"/>
    <property type="project" value="TreeGrafter"/>
</dbReference>
<evidence type="ECO:0000256" key="2">
    <source>
        <dbReference type="ARBA" id="ARBA00009295"/>
    </source>
</evidence>
<evidence type="ECO:0000256" key="6">
    <source>
        <dbReference type="ARBA" id="ARBA00022989"/>
    </source>
</evidence>
<evidence type="ECO:0000313" key="16">
    <source>
        <dbReference type="Proteomes" id="UP000037510"/>
    </source>
</evidence>
<dbReference type="Proteomes" id="UP000037510">
    <property type="component" value="Unassembled WGS sequence"/>
</dbReference>
<keyword evidence="9" id="KW-0443">Lipid metabolism</keyword>
<organism evidence="15 16">
    <name type="scientific">Operophtera brumata</name>
    <name type="common">Winter moth</name>
    <name type="synonym">Phalaena brumata</name>
    <dbReference type="NCBI Taxonomy" id="104452"/>
    <lineage>
        <taxon>Eukaryota</taxon>
        <taxon>Metazoa</taxon>
        <taxon>Ecdysozoa</taxon>
        <taxon>Arthropoda</taxon>
        <taxon>Hexapoda</taxon>
        <taxon>Insecta</taxon>
        <taxon>Pterygota</taxon>
        <taxon>Neoptera</taxon>
        <taxon>Endopterygota</taxon>
        <taxon>Lepidoptera</taxon>
        <taxon>Glossata</taxon>
        <taxon>Ditrysia</taxon>
        <taxon>Geometroidea</taxon>
        <taxon>Geometridae</taxon>
        <taxon>Larentiinae</taxon>
        <taxon>Operophtera</taxon>
    </lineage>
</organism>
<dbReference type="PRINTS" id="PR00075">
    <property type="entry name" value="FACDDSATRASE"/>
</dbReference>
<dbReference type="InterPro" id="IPR005804">
    <property type="entry name" value="FA_desaturase_dom"/>
</dbReference>
<gene>
    <name evidence="15" type="ORF">OBRU01_21514</name>
</gene>
<evidence type="ECO:0000256" key="8">
    <source>
        <dbReference type="ARBA" id="ARBA00023004"/>
    </source>
</evidence>
<feature type="transmembrane region" description="Helical" evidence="13">
    <location>
        <begin position="401"/>
        <end position="420"/>
    </location>
</feature>
<keyword evidence="4 12" id="KW-0812">Transmembrane</keyword>
<dbReference type="GO" id="GO:0005506">
    <property type="term" value="F:iron ion binding"/>
    <property type="evidence" value="ECO:0007669"/>
    <property type="project" value="TreeGrafter"/>
</dbReference>
<dbReference type="GO" id="GO:0006636">
    <property type="term" value="P:unsaturated fatty acid biosynthetic process"/>
    <property type="evidence" value="ECO:0007669"/>
    <property type="project" value="TreeGrafter"/>
</dbReference>
<evidence type="ECO:0000256" key="12">
    <source>
        <dbReference type="RuleBase" id="RU000581"/>
    </source>
</evidence>
<dbReference type="Pfam" id="PF00487">
    <property type="entry name" value="FA_desaturase"/>
    <property type="match status" value="1"/>
</dbReference>
<keyword evidence="8" id="KW-0408">Iron</keyword>
<dbReference type="PANTHER" id="PTHR11351">
    <property type="entry name" value="ACYL-COA DESATURASE"/>
    <property type="match status" value="1"/>
</dbReference>
<evidence type="ECO:0000256" key="4">
    <source>
        <dbReference type="ARBA" id="ARBA00022692"/>
    </source>
</evidence>
<evidence type="ECO:0000256" key="10">
    <source>
        <dbReference type="ARBA" id="ARBA00023136"/>
    </source>
</evidence>
<dbReference type="InterPro" id="IPR015876">
    <property type="entry name" value="Acyl-CoA_DS"/>
</dbReference>
<keyword evidence="11 12" id="KW-0275">Fatty acid biosynthesis</keyword>
<evidence type="ECO:0000256" key="1">
    <source>
        <dbReference type="ARBA" id="ARBA00004141"/>
    </source>
</evidence>
<dbReference type="CDD" id="cd03505">
    <property type="entry name" value="Delta9-FADS-like"/>
    <property type="match status" value="2"/>
</dbReference>
<evidence type="ECO:0000313" key="15">
    <source>
        <dbReference type="EMBL" id="KOB66242.1"/>
    </source>
</evidence>
<accession>A0A0L7KSL0</accession>
<evidence type="ECO:0000256" key="5">
    <source>
        <dbReference type="ARBA" id="ARBA00022832"/>
    </source>
</evidence>
<reference evidence="15 16" key="1">
    <citation type="journal article" date="2015" name="Genome Biol. Evol.">
        <title>The genome of winter moth (Operophtera brumata) provides a genomic perspective on sexual dimorphism and phenology.</title>
        <authorList>
            <person name="Derks M.F."/>
            <person name="Smit S."/>
            <person name="Salis L."/>
            <person name="Schijlen E."/>
            <person name="Bossers A."/>
            <person name="Mateman C."/>
            <person name="Pijl A.S."/>
            <person name="de Ridder D."/>
            <person name="Groenen M.A."/>
            <person name="Visser M.E."/>
            <person name="Megens H.J."/>
        </authorList>
    </citation>
    <scope>NUCLEOTIDE SEQUENCE [LARGE SCALE GENOMIC DNA]</scope>
    <source>
        <strain evidence="15">WM2013NL</strain>
        <tissue evidence="15">Head and thorax</tissue>
    </source>
</reference>
<evidence type="ECO:0000256" key="11">
    <source>
        <dbReference type="ARBA" id="ARBA00023160"/>
    </source>
</evidence>